<comment type="subunit">
    <text evidence="9">Microtubule inner protein component of sperm flagellar doublet microtubules.</text>
</comment>
<evidence type="ECO:0000256" key="6">
    <source>
        <dbReference type="ARBA" id="ARBA00023069"/>
    </source>
</evidence>
<evidence type="ECO:0000256" key="4">
    <source>
        <dbReference type="ARBA" id="ARBA00022846"/>
    </source>
</evidence>
<protein>
    <submittedName>
        <fullName evidence="12">RIB43A-like with coiled-coils protein 2</fullName>
    </submittedName>
</protein>
<sequence>MEVALPKDLQQHASLAKRRHAELCRQKRVFNARNRIIGGDTEAWDVQVHDQKIKEATEKARHESFAAEMRQNDKMMCILENRERKDKKNLCRANSDFQQCFQKPETRREFDLSDPLALKKDLPARQSDNDIRNTISGMQKFMGEDLNFHERKKFQEEQNREWSLQQQREWKNAQADQKCAEARHTETRLQFDETARHLQKLESTTKKAVCATVKEFNKNQAVELAERKKQEKKQEQEDNLAEISNLLHGDLLSENPQQAASSFGPHRVVPDRWKGMTQEQLEQIRLAQKQQIQEKLRLQEEVRQRDLDWDRRRVQQARATLLFERQQQRQQRDLRRALDNSNLSLAKEQHLQKKYMNEVFANQPTGDYFTQFNTISR</sequence>
<evidence type="ECO:0000313" key="11">
    <source>
        <dbReference type="Proteomes" id="UP000189704"/>
    </source>
</evidence>
<evidence type="ECO:0000256" key="9">
    <source>
        <dbReference type="ARBA" id="ARBA00046435"/>
    </source>
</evidence>
<dbReference type="PANTHER" id="PTHR14517">
    <property type="entry name" value="RIB43A-RELATED"/>
    <property type="match status" value="1"/>
</dbReference>
<dbReference type="STRING" id="1868482.ENSTSYP00000004054"/>
<keyword evidence="8" id="KW-0966">Cell projection</keyword>
<keyword evidence="7" id="KW-0206">Cytoskeleton</keyword>
<feature type="coiled-coil region" evidence="10">
    <location>
        <begin position="214"/>
        <end position="246"/>
    </location>
</feature>
<accession>A0A1U7SZU5</accession>
<keyword evidence="11" id="KW-1185">Reference proteome</keyword>
<dbReference type="PANTHER" id="PTHR14517:SF10">
    <property type="entry name" value="RIB43A-LIKE WITH COILED-COILS PROTEIN 2"/>
    <property type="match status" value="1"/>
</dbReference>
<reference evidence="12" key="1">
    <citation type="submission" date="2025-08" db="UniProtKB">
        <authorList>
            <consortium name="RefSeq"/>
        </authorList>
    </citation>
    <scope>IDENTIFICATION</scope>
</reference>
<dbReference type="Pfam" id="PF05914">
    <property type="entry name" value="RIB43A"/>
    <property type="match status" value="1"/>
</dbReference>
<dbReference type="KEGG" id="csyr:103257460"/>
<dbReference type="Proteomes" id="UP000189704">
    <property type="component" value="Unplaced"/>
</dbReference>
<evidence type="ECO:0000256" key="3">
    <source>
        <dbReference type="ARBA" id="ARBA00022490"/>
    </source>
</evidence>
<evidence type="ECO:0000256" key="8">
    <source>
        <dbReference type="ARBA" id="ARBA00023273"/>
    </source>
</evidence>
<keyword evidence="5 10" id="KW-0175">Coiled coil</keyword>
<dbReference type="CTD" id="26150"/>
<dbReference type="InterPro" id="IPR008805">
    <property type="entry name" value="RIB43A"/>
</dbReference>
<dbReference type="RefSeq" id="XP_008053359.1">
    <property type="nucleotide sequence ID" value="XM_008055168.2"/>
</dbReference>
<name>A0A1U7SZU5_CARSF</name>
<comment type="similarity">
    <text evidence="2">Belongs to the RIB43A family.</text>
</comment>
<evidence type="ECO:0000256" key="7">
    <source>
        <dbReference type="ARBA" id="ARBA00023212"/>
    </source>
</evidence>
<dbReference type="GeneID" id="103257460"/>
<keyword evidence="4" id="KW-0282">Flagellum</keyword>
<organism evidence="11 12">
    <name type="scientific">Carlito syrichta</name>
    <name type="common">Philippine tarsier</name>
    <name type="synonym">Tarsius syrichta</name>
    <dbReference type="NCBI Taxonomy" id="1868482"/>
    <lineage>
        <taxon>Eukaryota</taxon>
        <taxon>Metazoa</taxon>
        <taxon>Chordata</taxon>
        <taxon>Craniata</taxon>
        <taxon>Vertebrata</taxon>
        <taxon>Euteleostomi</taxon>
        <taxon>Mammalia</taxon>
        <taxon>Eutheria</taxon>
        <taxon>Euarchontoglires</taxon>
        <taxon>Primates</taxon>
        <taxon>Haplorrhini</taxon>
        <taxon>Tarsiiformes</taxon>
        <taxon>Tarsiidae</taxon>
        <taxon>Carlito</taxon>
    </lineage>
</organism>
<evidence type="ECO:0000256" key="10">
    <source>
        <dbReference type="SAM" id="Coils"/>
    </source>
</evidence>
<evidence type="ECO:0000313" key="12">
    <source>
        <dbReference type="RefSeq" id="XP_008053359.1"/>
    </source>
</evidence>
<gene>
    <name evidence="12" type="primary">RIBC2</name>
</gene>
<evidence type="ECO:0000256" key="1">
    <source>
        <dbReference type="ARBA" id="ARBA00004611"/>
    </source>
</evidence>
<proteinExistence type="inferred from homology"/>
<evidence type="ECO:0000256" key="2">
    <source>
        <dbReference type="ARBA" id="ARBA00006875"/>
    </source>
</evidence>
<keyword evidence="6" id="KW-0969">Cilium</keyword>
<comment type="subcellular location">
    <subcellularLocation>
        <location evidence="1">Cytoplasm</location>
        <location evidence="1">Cytoskeleton</location>
        <location evidence="1">Flagellum axoneme</location>
    </subcellularLocation>
</comment>
<dbReference type="AlphaFoldDB" id="A0A1U7SZU5"/>
<dbReference type="OrthoDB" id="429119at2759"/>
<evidence type="ECO:0000256" key="5">
    <source>
        <dbReference type="ARBA" id="ARBA00023054"/>
    </source>
</evidence>
<keyword evidence="3" id="KW-0963">Cytoplasm</keyword>